<dbReference type="STRING" id="865938.Weevi_0367"/>
<name>F0NYG7_WEEVC</name>
<evidence type="ECO:0000259" key="6">
    <source>
        <dbReference type="PROSITE" id="PS51352"/>
    </source>
</evidence>
<feature type="binding site" evidence="3">
    <location>
        <position position="68"/>
    </location>
    <ligand>
        <name>Cu cation</name>
        <dbReference type="ChEBI" id="CHEBI:23378"/>
    </ligand>
</feature>
<accession>F0NYG7</accession>
<organism evidence="7 8">
    <name type="scientific">Weeksella virosa (strain ATCC 43766 / DSM 16922 / JCM 21250 / CCUG 30538 / CDC 9751 / IAM 14551 / NBRC 16016 / NCTC 11634 / CL345/78)</name>
    <dbReference type="NCBI Taxonomy" id="865938"/>
    <lineage>
        <taxon>Bacteria</taxon>
        <taxon>Pseudomonadati</taxon>
        <taxon>Bacteroidota</taxon>
        <taxon>Flavobacteriia</taxon>
        <taxon>Flavobacteriales</taxon>
        <taxon>Weeksellaceae</taxon>
        <taxon>Weeksella</taxon>
    </lineage>
</organism>
<evidence type="ECO:0000256" key="5">
    <source>
        <dbReference type="SAM" id="Phobius"/>
    </source>
</evidence>
<keyword evidence="3" id="KW-0479">Metal-binding</keyword>
<feature type="binding site" evidence="3">
    <location>
        <position position="155"/>
    </location>
    <ligand>
        <name>Cu cation</name>
        <dbReference type="ChEBI" id="CHEBI:23378"/>
    </ligand>
</feature>
<sequence length="220" mass="24969">MNKRILSFIGVFAIFAIAVVWYKSSKKDELFTVMNVPAFSLTNQQNQTITAEKMKGKVYVVEFFFTSCPTICPVMNKNLRMVEDQINDPNFGIISITIDPKRDTPERLAKHAEKLGVKSPNWHFLTGNREDILALSKQFNIYVGEDESTAEGLNHSGKFALVDQTGKIRSRYALNGIPMLYYSGLDYTDPEGKNPSLQGTYHPEVELLIEDIRKLLNEQP</sequence>
<dbReference type="Proteomes" id="UP000008641">
    <property type="component" value="Chromosome"/>
</dbReference>
<feature type="disulfide bond" description="Redox-active" evidence="4">
    <location>
        <begin position="68"/>
        <end position="72"/>
    </location>
</feature>
<feature type="domain" description="Thioredoxin" evidence="6">
    <location>
        <begin position="30"/>
        <end position="193"/>
    </location>
</feature>
<dbReference type="Pfam" id="PF02630">
    <property type="entry name" value="SCO1-SenC"/>
    <property type="match status" value="1"/>
</dbReference>
<reference evidence="7 8" key="1">
    <citation type="journal article" date="2011" name="Stand. Genomic Sci.">
        <title>Complete genome sequence of Weeksella virosa type strain (9751).</title>
        <authorList>
            <person name="Lang E."/>
            <person name="Teshima H."/>
            <person name="Lucas S."/>
            <person name="Lapidus A."/>
            <person name="Hammon N."/>
            <person name="Deshpande S."/>
            <person name="Nolan M."/>
            <person name="Cheng J.F."/>
            <person name="Pitluck S."/>
            <person name="Liolios K."/>
            <person name="Pagani I."/>
            <person name="Mikhailova N."/>
            <person name="Ivanova N."/>
            <person name="Mavromatis K."/>
            <person name="Pati A."/>
            <person name="Tapia R."/>
            <person name="Han C."/>
            <person name="Goodwin L."/>
            <person name="Chen A."/>
            <person name="Palaniappan K."/>
            <person name="Land M."/>
            <person name="Hauser L."/>
            <person name="Chang Y.J."/>
            <person name="Jeffries C.D."/>
            <person name="Brambilla E.M."/>
            <person name="Kopitz M."/>
            <person name="Rohde M."/>
            <person name="Goker M."/>
            <person name="Tindall B.J."/>
            <person name="Detter J.C."/>
            <person name="Woyke T."/>
            <person name="Bristow J."/>
            <person name="Eisen J.A."/>
            <person name="Markowitz V."/>
            <person name="Hugenholtz P."/>
            <person name="Klenk H.P."/>
            <person name="Kyrpides N.C."/>
        </authorList>
    </citation>
    <scope>NUCLEOTIDE SEQUENCE [LARGE SCALE GENOMIC DNA]</scope>
    <source>
        <strain evidence="8">ATCC 43766 / DSM 16922 / JCM 21250 / NBRC 16016 / NCTC 11634 / CL345/78</strain>
    </source>
</reference>
<dbReference type="InterPro" id="IPR036249">
    <property type="entry name" value="Thioredoxin-like_sf"/>
</dbReference>
<evidence type="ECO:0000313" key="7">
    <source>
        <dbReference type="EMBL" id="ADX67087.1"/>
    </source>
</evidence>
<keyword evidence="8" id="KW-1185">Reference proteome</keyword>
<dbReference type="InterPro" id="IPR013766">
    <property type="entry name" value="Thioredoxin_domain"/>
</dbReference>
<dbReference type="AlphaFoldDB" id="F0NYG7"/>
<dbReference type="eggNOG" id="COG1999">
    <property type="taxonomic scope" value="Bacteria"/>
</dbReference>
<gene>
    <name evidence="7" type="ordered locus">Weevi_0367</name>
</gene>
<dbReference type="RefSeq" id="WP_013597479.1">
    <property type="nucleotide sequence ID" value="NC_015144.1"/>
</dbReference>
<reference evidence="8" key="2">
    <citation type="journal article" date="2011" name="Stand. Genomic Sci.">
        <title>Complete genome sequence of Weeksella virosa type strain (9751T).</title>
        <authorList>
            <person name="Lang E."/>
            <person name="Teshima H."/>
            <person name="Lucas S."/>
            <person name="Lapidus A."/>
            <person name="Hammon N."/>
            <person name="Deshpande S."/>
            <person name="Nolan M."/>
            <person name="Cheng J."/>
            <person name="Pitluck S."/>
            <person name="Liolios K."/>
            <person name="Pagani I."/>
            <person name="Mikhailova N."/>
            <person name="Ivanova N."/>
            <person name="Mavromatis K."/>
            <person name="Pati A."/>
            <person name="Tapia R."/>
            <person name="Han C."/>
            <person name="Goodwin L."/>
            <person name="Chen A."/>
            <person name="Palaniappan K."/>
            <person name="Land M."/>
            <person name="Hauser L."/>
            <person name="Chang Y."/>
            <person name="Jeffries C."/>
            <person name="Brambilla E."/>
            <person name="Kopitz M."/>
            <person name="Rohde M."/>
            <person name="Goker M."/>
            <person name="Tindall B."/>
            <person name="Detter J."/>
            <person name="Woyke T."/>
            <person name="Bristow J."/>
            <person name="Eisen J."/>
            <person name="Markowitz V."/>
            <person name="Hugenholtz P."/>
            <person name="Klenk H."/>
            <person name="Kyrpides N."/>
        </authorList>
    </citation>
    <scope>NUCLEOTIDE SEQUENCE [LARGE SCALE GENOMIC DNA]</scope>
    <source>
        <strain evidence="8">ATCC 43766 / DSM 16922 / JCM 21250 / NBRC 16016 / NCTC 11634 / CL345/78</strain>
    </source>
</reference>
<feature type="binding site" evidence="3">
    <location>
        <position position="72"/>
    </location>
    <ligand>
        <name>Cu cation</name>
        <dbReference type="ChEBI" id="CHEBI:23378"/>
    </ligand>
</feature>
<dbReference type="PROSITE" id="PS51352">
    <property type="entry name" value="THIOREDOXIN_2"/>
    <property type="match status" value="1"/>
</dbReference>
<keyword evidence="4" id="KW-1015">Disulfide bond</keyword>
<protein>
    <submittedName>
        <fullName evidence="7">Electron transport protein SCO1/SenC</fullName>
    </submittedName>
</protein>
<keyword evidence="5" id="KW-1133">Transmembrane helix</keyword>
<evidence type="ECO:0000256" key="3">
    <source>
        <dbReference type="PIRSR" id="PIRSR603782-1"/>
    </source>
</evidence>
<dbReference type="EMBL" id="CP002455">
    <property type="protein sequence ID" value="ADX67087.1"/>
    <property type="molecule type" value="Genomic_DNA"/>
</dbReference>
<feature type="transmembrane region" description="Helical" evidence="5">
    <location>
        <begin position="5"/>
        <end position="22"/>
    </location>
</feature>
<dbReference type="KEGG" id="wvi:Weevi_0367"/>
<evidence type="ECO:0000256" key="1">
    <source>
        <dbReference type="ARBA" id="ARBA00010996"/>
    </source>
</evidence>
<proteinExistence type="inferred from homology"/>
<keyword evidence="5" id="KW-0812">Transmembrane</keyword>
<dbReference type="Gene3D" id="3.40.30.10">
    <property type="entry name" value="Glutaredoxin"/>
    <property type="match status" value="1"/>
</dbReference>
<dbReference type="PANTHER" id="PTHR12151">
    <property type="entry name" value="ELECTRON TRANSPORT PROTIN SCO1/SENC FAMILY MEMBER"/>
    <property type="match status" value="1"/>
</dbReference>
<dbReference type="OrthoDB" id="9811998at2"/>
<keyword evidence="2 3" id="KW-0186">Copper</keyword>
<dbReference type="SUPFAM" id="SSF52833">
    <property type="entry name" value="Thioredoxin-like"/>
    <property type="match status" value="1"/>
</dbReference>
<comment type="similarity">
    <text evidence="1">Belongs to the SCO1/2 family.</text>
</comment>
<evidence type="ECO:0000313" key="8">
    <source>
        <dbReference type="Proteomes" id="UP000008641"/>
    </source>
</evidence>
<keyword evidence="5" id="KW-0472">Membrane</keyword>
<evidence type="ECO:0000256" key="2">
    <source>
        <dbReference type="ARBA" id="ARBA00023008"/>
    </source>
</evidence>
<dbReference type="CDD" id="cd02968">
    <property type="entry name" value="SCO"/>
    <property type="match status" value="1"/>
</dbReference>
<dbReference type="InterPro" id="IPR003782">
    <property type="entry name" value="SCO1/SenC"/>
</dbReference>
<dbReference type="GO" id="GO:0046872">
    <property type="term" value="F:metal ion binding"/>
    <property type="evidence" value="ECO:0007669"/>
    <property type="project" value="UniProtKB-KW"/>
</dbReference>
<evidence type="ECO:0000256" key="4">
    <source>
        <dbReference type="PIRSR" id="PIRSR603782-2"/>
    </source>
</evidence>
<dbReference type="HOGENOM" id="CLU_050131_2_1_10"/>
<dbReference type="PANTHER" id="PTHR12151:SF25">
    <property type="entry name" value="LINALOOL DEHYDRATASE_ISOMERASE DOMAIN-CONTAINING PROTEIN"/>
    <property type="match status" value="1"/>
</dbReference>